<feature type="signal peptide" evidence="1">
    <location>
        <begin position="1"/>
        <end position="29"/>
    </location>
</feature>
<evidence type="ECO:0008006" key="4">
    <source>
        <dbReference type="Google" id="ProtNLM"/>
    </source>
</evidence>
<evidence type="ECO:0000313" key="2">
    <source>
        <dbReference type="EMBL" id="KAK4130983.1"/>
    </source>
</evidence>
<dbReference type="Proteomes" id="UP001304895">
    <property type="component" value="Unassembled WGS sequence"/>
</dbReference>
<feature type="chain" id="PRO_5042828149" description="Secreted protein" evidence="1">
    <location>
        <begin position="30"/>
        <end position="63"/>
    </location>
</feature>
<proteinExistence type="predicted"/>
<organism evidence="2 3">
    <name type="scientific">Trichocladium antarcticum</name>
    <dbReference type="NCBI Taxonomy" id="1450529"/>
    <lineage>
        <taxon>Eukaryota</taxon>
        <taxon>Fungi</taxon>
        <taxon>Dikarya</taxon>
        <taxon>Ascomycota</taxon>
        <taxon>Pezizomycotina</taxon>
        <taxon>Sordariomycetes</taxon>
        <taxon>Sordariomycetidae</taxon>
        <taxon>Sordariales</taxon>
        <taxon>Chaetomiaceae</taxon>
        <taxon>Trichocladium</taxon>
    </lineage>
</organism>
<accession>A0AAN6UDE9</accession>
<sequence length="63" mass="6683">MPLWLGAWRPCPVCWGTSAAVSLCTGTWAAAEMGCGPVQLCGPCGVRLSNPCGRAFRSFQPRL</sequence>
<keyword evidence="1" id="KW-0732">Signal</keyword>
<reference evidence="2" key="2">
    <citation type="submission" date="2023-05" db="EMBL/GenBank/DDBJ databases">
        <authorList>
            <consortium name="Lawrence Berkeley National Laboratory"/>
            <person name="Steindorff A."/>
            <person name="Hensen N."/>
            <person name="Bonometti L."/>
            <person name="Westerberg I."/>
            <person name="Brannstrom I.O."/>
            <person name="Guillou S."/>
            <person name="Cros-Aarteil S."/>
            <person name="Calhoun S."/>
            <person name="Haridas S."/>
            <person name="Kuo A."/>
            <person name="Mondo S."/>
            <person name="Pangilinan J."/>
            <person name="Riley R."/>
            <person name="Labutti K."/>
            <person name="Andreopoulos B."/>
            <person name="Lipzen A."/>
            <person name="Chen C."/>
            <person name="Yanf M."/>
            <person name="Daum C."/>
            <person name="Ng V."/>
            <person name="Clum A."/>
            <person name="Ohm R."/>
            <person name="Martin F."/>
            <person name="Silar P."/>
            <person name="Natvig D."/>
            <person name="Lalanne C."/>
            <person name="Gautier V."/>
            <person name="Ament-Velasquez S.L."/>
            <person name="Kruys A."/>
            <person name="Hutchinson M.I."/>
            <person name="Powell A.J."/>
            <person name="Barry K."/>
            <person name="Miller A.N."/>
            <person name="Grigoriev I.V."/>
            <person name="Debuchy R."/>
            <person name="Gladieux P."/>
            <person name="Thoren M.H."/>
            <person name="Johannesson H."/>
        </authorList>
    </citation>
    <scope>NUCLEOTIDE SEQUENCE</scope>
    <source>
        <strain evidence="2">CBS 123565</strain>
    </source>
</reference>
<name>A0AAN6UDE9_9PEZI</name>
<dbReference type="AlphaFoldDB" id="A0AAN6UDE9"/>
<comment type="caution">
    <text evidence="2">The sequence shown here is derived from an EMBL/GenBank/DDBJ whole genome shotgun (WGS) entry which is preliminary data.</text>
</comment>
<keyword evidence="3" id="KW-1185">Reference proteome</keyword>
<gene>
    <name evidence="2" type="ORF">BT67DRAFT_445135</name>
</gene>
<protein>
    <recommendedName>
        <fullName evidence="4">Secreted protein</fullName>
    </recommendedName>
</protein>
<reference evidence="2" key="1">
    <citation type="journal article" date="2023" name="Mol. Phylogenet. Evol.">
        <title>Genome-scale phylogeny and comparative genomics of the fungal order Sordariales.</title>
        <authorList>
            <person name="Hensen N."/>
            <person name="Bonometti L."/>
            <person name="Westerberg I."/>
            <person name="Brannstrom I.O."/>
            <person name="Guillou S."/>
            <person name="Cros-Aarteil S."/>
            <person name="Calhoun S."/>
            <person name="Haridas S."/>
            <person name="Kuo A."/>
            <person name="Mondo S."/>
            <person name="Pangilinan J."/>
            <person name="Riley R."/>
            <person name="LaButti K."/>
            <person name="Andreopoulos B."/>
            <person name="Lipzen A."/>
            <person name="Chen C."/>
            <person name="Yan M."/>
            <person name="Daum C."/>
            <person name="Ng V."/>
            <person name="Clum A."/>
            <person name="Steindorff A."/>
            <person name="Ohm R.A."/>
            <person name="Martin F."/>
            <person name="Silar P."/>
            <person name="Natvig D.O."/>
            <person name="Lalanne C."/>
            <person name="Gautier V."/>
            <person name="Ament-Velasquez S.L."/>
            <person name="Kruys A."/>
            <person name="Hutchinson M.I."/>
            <person name="Powell A.J."/>
            <person name="Barry K."/>
            <person name="Miller A.N."/>
            <person name="Grigoriev I.V."/>
            <person name="Debuchy R."/>
            <person name="Gladieux P."/>
            <person name="Hiltunen Thoren M."/>
            <person name="Johannesson H."/>
        </authorList>
    </citation>
    <scope>NUCLEOTIDE SEQUENCE</scope>
    <source>
        <strain evidence="2">CBS 123565</strain>
    </source>
</reference>
<evidence type="ECO:0000313" key="3">
    <source>
        <dbReference type="Proteomes" id="UP001304895"/>
    </source>
</evidence>
<evidence type="ECO:0000256" key="1">
    <source>
        <dbReference type="SAM" id="SignalP"/>
    </source>
</evidence>
<dbReference type="EMBL" id="MU853429">
    <property type="protein sequence ID" value="KAK4130983.1"/>
    <property type="molecule type" value="Genomic_DNA"/>
</dbReference>